<name>A0A7F5R261_AGRPL</name>
<dbReference type="GeneID" id="112904066"/>
<evidence type="ECO:0000313" key="3">
    <source>
        <dbReference type="RefSeq" id="XP_025829053.1"/>
    </source>
</evidence>
<dbReference type="AlphaFoldDB" id="A0A7F5R261"/>
<proteinExistence type="predicted"/>
<dbReference type="InParanoid" id="A0A7F5R261"/>
<organism evidence="2 3">
    <name type="scientific">Agrilus planipennis</name>
    <name type="common">Emerald ash borer</name>
    <name type="synonym">Agrilus marcopoli</name>
    <dbReference type="NCBI Taxonomy" id="224129"/>
    <lineage>
        <taxon>Eukaryota</taxon>
        <taxon>Metazoa</taxon>
        <taxon>Ecdysozoa</taxon>
        <taxon>Arthropoda</taxon>
        <taxon>Hexapoda</taxon>
        <taxon>Insecta</taxon>
        <taxon>Pterygota</taxon>
        <taxon>Neoptera</taxon>
        <taxon>Endopterygota</taxon>
        <taxon>Coleoptera</taxon>
        <taxon>Polyphaga</taxon>
        <taxon>Elateriformia</taxon>
        <taxon>Buprestoidea</taxon>
        <taxon>Buprestidae</taxon>
        <taxon>Agrilinae</taxon>
        <taxon>Agrilus</taxon>
    </lineage>
</organism>
<gene>
    <name evidence="3" type="primary">LOC112904066</name>
</gene>
<feature type="region of interest" description="Disordered" evidence="1">
    <location>
        <begin position="154"/>
        <end position="175"/>
    </location>
</feature>
<dbReference type="Proteomes" id="UP000192223">
    <property type="component" value="Unplaced"/>
</dbReference>
<reference evidence="3" key="1">
    <citation type="submission" date="2025-08" db="UniProtKB">
        <authorList>
            <consortium name="RefSeq"/>
        </authorList>
    </citation>
    <scope>IDENTIFICATION</scope>
    <source>
        <tissue evidence="3">Entire body</tissue>
    </source>
</reference>
<accession>A0A7F5R261</accession>
<keyword evidence="2" id="KW-1185">Reference proteome</keyword>
<evidence type="ECO:0000256" key="1">
    <source>
        <dbReference type="SAM" id="MobiDB-lite"/>
    </source>
</evidence>
<dbReference type="RefSeq" id="XP_025829053.1">
    <property type="nucleotide sequence ID" value="XM_025973268.1"/>
</dbReference>
<protein>
    <submittedName>
        <fullName evidence="3">Uncharacterized protein LOC112904066 isoform X1</fullName>
    </submittedName>
</protein>
<evidence type="ECO:0000313" key="2">
    <source>
        <dbReference type="Proteomes" id="UP000192223"/>
    </source>
</evidence>
<dbReference type="KEGG" id="apln:112904066"/>
<sequence length="175" mass="19431">MLLQGLISSWMGMTTTTVGETLDQRLHPRMLRRTRTRIAVVMMSFIHHWLAVTWTNLGFYVTCGYSSGPSSVVGLRSGVSRRECSGASRFELRSHQYPESRNFRGPGSWKLRNSNLKASKTSDSFGILCFGELGTRISKFLRLSIPEVPTSRSWGPLSSNLDTPTSGPCPGRSSN</sequence>